<evidence type="ECO:0008006" key="4">
    <source>
        <dbReference type="Google" id="ProtNLM"/>
    </source>
</evidence>
<dbReference type="PANTHER" id="PTHR31973">
    <property type="entry name" value="POLYPROTEIN, PUTATIVE-RELATED"/>
    <property type="match status" value="1"/>
</dbReference>
<gene>
    <name evidence="2" type="ORF">LSAT_V11C900477080</name>
</gene>
<dbReference type="EMBL" id="NBSK02000009">
    <property type="protein sequence ID" value="KAJ0188487.1"/>
    <property type="molecule type" value="Genomic_DNA"/>
</dbReference>
<proteinExistence type="predicted"/>
<comment type="caution">
    <text evidence="2">The sequence shown here is derived from an EMBL/GenBank/DDBJ whole genome shotgun (WGS) entry which is preliminary data.</text>
</comment>
<dbReference type="Proteomes" id="UP000235145">
    <property type="component" value="Unassembled WGS sequence"/>
</dbReference>
<protein>
    <recommendedName>
        <fullName evidence="4">MULE transposase domain-containing protein</fullName>
    </recommendedName>
</protein>
<organism evidence="2 3">
    <name type="scientific">Lactuca sativa</name>
    <name type="common">Garden lettuce</name>
    <dbReference type="NCBI Taxonomy" id="4236"/>
    <lineage>
        <taxon>Eukaryota</taxon>
        <taxon>Viridiplantae</taxon>
        <taxon>Streptophyta</taxon>
        <taxon>Embryophyta</taxon>
        <taxon>Tracheophyta</taxon>
        <taxon>Spermatophyta</taxon>
        <taxon>Magnoliopsida</taxon>
        <taxon>eudicotyledons</taxon>
        <taxon>Gunneridae</taxon>
        <taxon>Pentapetalae</taxon>
        <taxon>asterids</taxon>
        <taxon>campanulids</taxon>
        <taxon>Asterales</taxon>
        <taxon>Asteraceae</taxon>
        <taxon>Cichorioideae</taxon>
        <taxon>Cichorieae</taxon>
        <taxon>Lactucinae</taxon>
        <taxon>Lactuca</taxon>
    </lineage>
</organism>
<sequence>MVETHLCERNYNFGHLISCNWLAKHNIKDIIRMPNMTLSQMMEYVLTKYYVKVSKGQCHRERARAREMIEGKLEEHYAKLCDYANEILRSNPGSTCKVGVSVNPDRMNYFQRFHLLVDDLGVEGGRGLVVISNQHKGLLESVKVILPHVEHRQCTRHIYANFRKKHIGLELKNLLWAAATRNFFTQGYACEAVENGIYESFNSMIINIRKKPLLTMLKEIRIYVMARFYYLADKASTCTTESCPAIIDKMKDFGKEMRNWKVIVTRGSVFETRYWYAAYKVISGIPCVHGQAAINYTHTNPTDFLSIWFQKYKFVTAYTTNISPVNGSNMWAPADYIKSLPPLTRRMPSRPKTKRRRHVSKVNDSKFPTVRARVCRTVRCSKYLQFGHNLKSCKNEQLMRDYVPPKKNRKAKEGWK</sequence>
<accession>A0A9R1UK08</accession>
<evidence type="ECO:0000313" key="2">
    <source>
        <dbReference type="EMBL" id="KAJ0188487.1"/>
    </source>
</evidence>
<feature type="compositionally biased region" description="Basic residues" evidence="1">
    <location>
        <begin position="347"/>
        <end position="360"/>
    </location>
</feature>
<evidence type="ECO:0000256" key="1">
    <source>
        <dbReference type="SAM" id="MobiDB-lite"/>
    </source>
</evidence>
<keyword evidence="3" id="KW-1185">Reference proteome</keyword>
<name>A0A9R1UK08_LACSA</name>
<evidence type="ECO:0000313" key="3">
    <source>
        <dbReference type="Proteomes" id="UP000235145"/>
    </source>
</evidence>
<reference evidence="2 3" key="1">
    <citation type="journal article" date="2017" name="Nat. Commun.">
        <title>Genome assembly with in vitro proximity ligation data and whole-genome triplication in lettuce.</title>
        <authorList>
            <person name="Reyes-Chin-Wo S."/>
            <person name="Wang Z."/>
            <person name="Yang X."/>
            <person name="Kozik A."/>
            <person name="Arikit S."/>
            <person name="Song C."/>
            <person name="Xia L."/>
            <person name="Froenicke L."/>
            <person name="Lavelle D.O."/>
            <person name="Truco M.J."/>
            <person name="Xia R."/>
            <person name="Zhu S."/>
            <person name="Xu C."/>
            <person name="Xu H."/>
            <person name="Xu X."/>
            <person name="Cox K."/>
            <person name="Korf I."/>
            <person name="Meyers B.C."/>
            <person name="Michelmore R.W."/>
        </authorList>
    </citation>
    <scope>NUCLEOTIDE SEQUENCE [LARGE SCALE GENOMIC DNA]</scope>
    <source>
        <strain evidence="3">cv. Salinas</strain>
        <tissue evidence="2">Seedlings</tissue>
    </source>
</reference>
<dbReference type="PANTHER" id="PTHR31973:SF197">
    <property type="entry name" value="SWIM-TYPE DOMAIN-CONTAINING PROTEIN"/>
    <property type="match status" value="1"/>
</dbReference>
<dbReference type="AlphaFoldDB" id="A0A9R1UK08"/>
<feature type="region of interest" description="Disordered" evidence="1">
    <location>
        <begin position="343"/>
        <end position="362"/>
    </location>
</feature>